<proteinExistence type="predicted"/>
<protein>
    <submittedName>
        <fullName evidence="2">Uncharacterized protein</fullName>
    </submittedName>
</protein>
<dbReference type="Gene3D" id="2.40.50.90">
    <property type="match status" value="1"/>
</dbReference>
<name>A0A367WKG2_9PROT</name>
<gene>
    <name evidence="2" type="ORF">TH30_22190</name>
</gene>
<evidence type="ECO:0000256" key="1">
    <source>
        <dbReference type="SAM" id="SignalP"/>
    </source>
</evidence>
<evidence type="ECO:0000313" key="2">
    <source>
        <dbReference type="EMBL" id="RCK41030.1"/>
    </source>
</evidence>
<dbReference type="SUPFAM" id="SSF50199">
    <property type="entry name" value="Staphylococcal nuclease"/>
    <property type="match status" value="1"/>
</dbReference>
<sequence length="156" mass="17074">MALKKYLFGLFLVSVCGGVRADASDFNCYQWPLRESKGSLAYDGDTIFIQMPGLPDPISRMSVRVAGLDAPEIRGACDAEKSAAAAARDRVRALLDQAVQTNTPVQFCNPEWGRYGGRVVAWVAVGNIWLHELLIREGHARPYDGGERGGWCSSLE</sequence>
<comment type="caution">
    <text evidence="2">The sequence shown here is derived from an EMBL/GenBank/DDBJ whole genome shotgun (WGS) entry which is preliminary data.</text>
</comment>
<reference evidence="2 3" key="1">
    <citation type="submission" date="2014-07" db="EMBL/GenBank/DDBJ databases">
        <title>Draft genome sequence of Thalassospira profundimaris PR54-5.</title>
        <authorList>
            <person name="Lai Q."/>
            <person name="Shao Z."/>
        </authorList>
    </citation>
    <scope>NUCLEOTIDE SEQUENCE [LARGE SCALE GENOMIC DNA]</scope>
    <source>
        <strain evidence="2 3">PR54-5</strain>
    </source>
</reference>
<evidence type="ECO:0000313" key="3">
    <source>
        <dbReference type="Proteomes" id="UP000252255"/>
    </source>
</evidence>
<organism evidence="2 3">
    <name type="scientific">Thalassospira profundimaris</name>
    <dbReference type="NCBI Taxonomy" id="502049"/>
    <lineage>
        <taxon>Bacteria</taxon>
        <taxon>Pseudomonadati</taxon>
        <taxon>Pseudomonadota</taxon>
        <taxon>Alphaproteobacteria</taxon>
        <taxon>Rhodospirillales</taxon>
        <taxon>Thalassospiraceae</taxon>
        <taxon>Thalassospira</taxon>
    </lineage>
</organism>
<accession>A0A367WKG2</accession>
<dbReference type="InterPro" id="IPR035437">
    <property type="entry name" value="SNase_OB-fold_sf"/>
</dbReference>
<dbReference type="AlphaFoldDB" id="A0A367WKG2"/>
<feature type="chain" id="PRO_5016687035" evidence="1">
    <location>
        <begin position="22"/>
        <end position="156"/>
    </location>
</feature>
<feature type="signal peptide" evidence="1">
    <location>
        <begin position="1"/>
        <end position="21"/>
    </location>
</feature>
<keyword evidence="1" id="KW-0732">Signal</keyword>
<dbReference type="Proteomes" id="UP000252255">
    <property type="component" value="Unassembled WGS sequence"/>
</dbReference>
<dbReference type="EMBL" id="JPWI01000023">
    <property type="protein sequence ID" value="RCK41030.1"/>
    <property type="molecule type" value="Genomic_DNA"/>
</dbReference>